<dbReference type="EMBL" id="BBJU01000035">
    <property type="protein sequence ID" value="GAK73330.1"/>
    <property type="molecule type" value="Genomic_DNA"/>
</dbReference>
<evidence type="ECO:0000313" key="1">
    <source>
        <dbReference type="EMBL" id="GAK73330.1"/>
    </source>
</evidence>
<dbReference type="Proteomes" id="UP000028701">
    <property type="component" value="Unassembled WGS sequence"/>
</dbReference>
<dbReference type="AlphaFoldDB" id="A0A081D334"/>
<dbReference type="RefSeq" id="WP_052816255.1">
    <property type="nucleotide sequence ID" value="NZ_BBJU01000035.1"/>
</dbReference>
<reference evidence="1 2" key="1">
    <citation type="submission" date="2014-08" db="EMBL/GenBank/DDBJ databases">
        <title>Whole genome shotgun sequence of Rhizobium rubi NBRC 13261.</title>
        <authorList>
            <person name="Katano-Makiyama Y."/>
            <person name="Hosoyama A."/>
            <person name="Hashimoto M."/>
            <person name="Hosoyama Y."/>
            <person name="Noguchi M."/>
            <person name="Tsuchikane K."/>
            <person name="Uohara A."/>
            <person name="Ohji S."/>
            <person name="Ichikawa N."/>
            <person name="Kimura A."/>
            <person name="Yamazoe A."/>
            <person name="Fujita N."/>
        </authorList>
    </citation>
    <scope>NUCLEOTIDE SEQUENCE [LARGE SCALE GENOMIC DNA]</scope>
    <source>
        <strain evidence="1 2">NBRC 13261</strain>
    </source>
</reference>
<accession>A0A081D334</accession>
<comment type="caution">
    <text evidence="1">The sequence shown here is derived from an EMBL/GenBank/DDBJ whole genome shotgun (WGS) entry which is preliminary data.</text>
</comment>
<name>A0A081D334_9HYPH</name>
<proteinExistence type="predicted"/>
<evidence type="ECO:0000313" key="2">
    <source>
        <dbReference type="Proteomes" id="UP000028701"/>
    </source>
</evidence>
<protein>
    <submittedName>
        <fullName evidence="1">Uncharacterized protein</fullName>
    </submittedName>
</protein>
<gene>
    <name evidence="1" type="ORF">RRU01S_35_00390</name>
</gene>
<sequence length="87" mass="9859">MPKKNEQPDCFDVADNPAMMAAIVEEAQKTEAELVGPSQQFRNWGVQLQHNWSTTGKNAAFGTDYDPNRCRQVQHFGQFLDGNEIFL</sequence>
<organism evidence="1 2">
    <name type="scientific">Agrobacterium rubi TR3 = NBRC 13261</name>
    <dbReference type="NCBI Taxonomy" id="1368415"/>
    <lineage>
        <taxon>Bacteria</taxon>
        <taxon>Pseudomonadati</taxon>
        <taxon>Pseudomonadota</taxon>
        <taxon>Alphaproteobacteria</taxon>
        <taxon>Hyphomicrobiales</taxon>
        <taxon>Rhizobiaceae</taxon>
        <taxon>Rhizobium/Agrobacterium group</taxon>
        <taxon>Agrobacterium</taxon>
    </lineage>
</organism>